<feature type="region of interest" description="Disordered" evidence="5">
    <location>
        <begin position="1"/>
        <end position="37"/>
    </location>
</feature>
<feature type="domain" description="Transcription factor CBF/NF-Y/archaeal histone" evidence="6">
    <location>
        <begin position="78"/>
        <end position="141"/>
    </location>
</feature>
<feature type="region of interest" description="Disordered" evidence="5">
    <location>
        <begin position="167"/>
        <end position="256"/>
    </location>
</feature>
<dbReference type="GO" id="GO:0031507">
    <property type="term" value="P:heterochromatin formation"/>
    <property type="evidence" value="ECO:0007669"/>
    <property type="project" value="TreeGrafter"/>
</dbReference>
<evidence type="ECO:0000256" key="1">
    <source>
        <dbReference type="ARBA" id="ARBA00004123"/>
    </source>
</evidence>
<accession>A0AAJ4XPV0</accession>
<evidence type="ECO:0000256" key="3">
    <source>
        <dbReference type="ARBA" id="ARBA00039775"/>
    </source>
</evidence>
<dbReference type="AlphaFoldDB" id="A0AAJ4XPV0"/>
<sequence>MPRKSTGGNSTAAIGSTPSTPVGKTSSGSCKSLTNTTTDAAVVDSSTSITPGLTIPPSTKAVLKQQEVALKGLDLYDLPRTSVIRAAKSDLPDTVQIRKEVQSALVKSATVFVSYLTSAAHDRVIGKGGKIISATHVLEAVKELGIPDEDSMMKELKEHLKAFREGVAKKKSEKANAGKNGDVGDNEDDDEEGGDADVSRIEGDAQDDEADESVRFDEGGDGSMLRKSLQNRNGMARDNNHDEEEERDQDELMDDE</sequence>
<evidence type="ECO:0000256" key="2">
    <source>
        <dbReference type="ARBA" id="ARBA00023242"/>
    </source>
</evidence>
<evidence type="ECO:0000313" key="8">
    <source>
        <dbReference type="Proteomes" id="UP001294444"/>
    </source>
</evidence>
<protein>
    <recommendedName>
        <fullName evidence="3">DNA polymerase epsilon subunit D</fullName>
    </recommendedName>
    <alternativeName>
        <fullName evidence="4">DNA polymerase II subunit D</fullName>
    </alternativeName>
</protein>
<dbReference type="InterPro" id="IPR051377">
    <property type="entry name" value="DNA_Pol-Epsilon_Subunit"/>
</dbReference>
<feature type="compositionally biased region" description="Acidic residues" evidence="5">
    <location>
        <begin position="184"/>
        <end position="195"/>
    </location>
</feature>
<reference evidence="7" key="1">
    <citation type="submission" date="2023-10" db="EMBL/GenBank/DDBJ databases">
        <authorList>
            <person name="Guldener U."/>
        </authorList>
    </citation>
    <scope>NUCLEOTIDE SEQUENCE</scope>
    <source>
        <strain evidence="7">Mp4</strain>
    </source>
</reference>
<proteinExistence type="predicted"/>
<dbReference type="InterPro" id="IPR009072">
    <property type="entry name" value="Histone-fold"/>
</dbReference>
<dbReference type="GO" id="GO:0031490">
    <property type="term" value="F:chromatin DNA binding"/>
    <property type="evidence" value="ECO:0007669"/>
    <property type="project" value="TreeGrafter"/>
</dbReference>
<evidence type="ECO:0000313" key="7">
    <source>
        <dbReference type="EMBL" id="SNX84938.1"/>
    </source>
</evidence>
<dbReference type="GO" id="GO:0046982">
    <property type="term" value="F:protein heterodimerization activity"/>
    <property type="evidence" value="ECO:0007669"/>
    <property type="project" value="InterPro"/>
</dbReference>
<dbReference type="CDD" id="cd22928">
    <property type="entry name" value="HFD_POLE3_DPB4"/>
    <property type="match status" value="1"/>
</dbReference>
<dbReference type="GO" id="GO:0006272">
    <property type="term" value="P:leading strand elongation"/>
    <property type="evidence" value="ECO:0007669"/>
    <property type="project" value="TreeGrafter"/>
</dbReference>
<evidence type="ECO:0000259" key="6">
    <source>
        <dbReference type="Pfam" id="PF00808"/>
    </source>
</evidence>
<keyword evidence="8" id="KW-1185">Reference proteome</keyword>
<dbReference type="PANTHER" id="PTHR46172:SF1">
    <property type="entry name" value="DNA POLYMERASE EPSILON SUBUNIT 3"/>
    <property type="match status" value="1"/>
</dbReference>
<dbReference type="PANTHER" id="PTHR46172">
    <property type="entry name" value="DNA POLYMERASE EPSILON SUBUNIT 3"/>
    <property type="match status" value="1"/>
</dbReference>
<dbReference type="EMBL" id="OAPG01000008">
    <property type="protein sequence ID" value="SNX84938.1"/>
    <property type="molecule type" value="Genomic_DNA"/>
</dbReference>
<name>A0AAJ4XPV0_9BASI</name>
<organism evidence="7 8">
    <name type="scientific">Melanopsichium pennsylvanicum</name>
    <dbReference type="NCBI Taxonomy" id="63383"/>
    <lineage>
        <taxon>Eukaryota</taxon>
        <taxon>Fungi</taxon>
        <taxon>Dikarya</taxon>
        <taxon>Basidiomycota</taxon>
        <taxon>Ustilaginomycotina</taxon>
        <taxon>Ustilaginomycetes</taxon>
        <taxon>Ustilaginales</taxon>
        <taxon>Ustilaginaceae</taxon>
        <taxon>Melanopsichium</taxon>
    </lineage>
</organism>
<dbReference type="Proteomes" id="UP001294444">
    <property type="component" value="Unassembled WGS sequence"/>
</dbReference>
<evidence type="ECO:0000256" key="4">
    <source>
        <dbReference type="ARBA" id="ARBA00042096"/>
    </source>
</evidence>
<dbReference type="GO" id="GO:0006974">
    <property type="term" value="P:DNA damage response"/>
    <property type="evidence" value="ECO:0007669"/>
    <property type="project" value="TreeGrafter"/>
</dbReference>
<dbReference type="SUPFAM" id="SSF47113">
    <property type="entry name" value="Histone-fold"/>
    <property type="match status" value="1"/>
</dbReference>
<comment type="subcellular location">
    <subcellularLocation>
        <location evidence="1">Nucleus</location>
    </subcellularLocation>
</comment>
<dbReference type="Gene3D" id="1.10.20.10">
    <property type="entry name" value="Histone, subunit A"/>
    <property type="match status" value="1"/>
</dbReference>
<dbReference type="InterPro" id="IPR003958">
    <property type="entry name" value="CBFA_NFYB_domain"/>
</dbReference>
<dbReference type="GO" id="GO:0008622">
    <property type="term" value="C:epsilon DNA polymerase complex"/>
    <property type="evidence" value="ECO:0007669"/>
    <property type="project" value="TreeGrafter"/>
</dbReference>
<keyword evidence="2" id="KW-0539">Nucleus</keyword>
<dbReference type="GO" id="GO:0008623">
    <property type="term" value="C:CHRAC"/>
    <property type="evidence" value="ECO:0007669"/>
    <property type="project" value="TreeGrafter"/>
</dbReference>
<comment type="caution">
    <text evidence="7">The sequence shown here is derived from an EMBL/GenBank/DDBJ whole genome shotgun (WGS) entry which is preliminary data.</text>
</comment>
<gene>
    <name evidence="7" type="ORF">MEPE_03647</name>
</gene>
<evidence type="ECO:0000256" key="5">
    <source>
        <dbReference type="SAM" id="MobiDB-lite"/>
    </source>
</evidence>
<dbReference type="Pfam" id="PF00808">
    <property type="entry name" value="CBFD_NFYB_HMF"/>
    <property type="match status" value="1"/>
</dbReference>
<feature type="compositionally biased region" description="Basic and acidic residues" evidence="5">
    <location>
        <begin position="167"/>
        <end position="176"/>
    </location>
</feature>
<feature type="compositionally biased region" description="Acidic residues" evidence="5">
    <location>
        <begin position="241"/>
        <end position="256"/>
    </location>
</feature>